<proteinExistence type="predicted"/>
<dbReference type="Gene3D" id="3.40.50.300">
    <property type="entry name" value="P-loop containing nucleotide triphosphate hydrolases"/>
    <property type="match status" value="1"/>
</dbReference>
<evidence type="ECO:0000313" key="6">
    <source>
        <dbReference type="EMBL" id="TVY82832.1"/>
    </source>
</evidence>
<sequence>MDPLTALSLAGTVVQFVDFGSKVISRGAELYKSTNGQLAAHRELELMTTDLSNVIIRIQDTYQKGRSEPSILGTDRSTLDPKTACALQRISEEAVSVAQKILDKLDALKVCVRLWLTEKEKGELERLQKRLDKLKDAIDREILVTVLENTNSNTLELTKMFTQLDNQTQIILRALVQSERRTTFEIRSSTAHLMSRHEELANGVYRQNRDVITKDWTFENGDFTNVRSEASHQPATIKAQVEMFTVPSPEESQLRRSVQEAIIESLYYPGMSNRYESLREAHANTFEWVFSTSSHGNGQWYNLASWLKTGKGIYWISGKPGSGKSTLMKSLFDDQRTYTYLNKWADTVDSGNEPLMMATFFFWSGGTPEQRSQIGMLRSLLFQILEQQPDLVPVVFPDIWSSQYIENLSNTGRLVKFTQLWTYRRLIGAFKDIFSQTTINIKLCILIDGLDEFDGDHETLADLFSEIGSMLCHSDSGIKICLASRPWIVYRETFEHGPSLQLQDHNSEDIKHYIIDRFEGNTAFQRLSRKDAKTATDLAREIVNKADGVFIWVYIVVRDLLNAVRNRDSIPDLWKRLSSLPRDIEPLYAHMRSRIEPIYFPWNSKLFQLVRARFELGSIPAAKLVTGDGLTTGYTVAKDDSREGCLSISEIYFALDDDLDQGMVAQMTQSQLQSKSEEFEFYIAARCACLLEVRNIGGHTKVTPNSLVHFIHRTARDFVEEQTRWNEILKFTLETAFNPYWYLMKSQGFALQRLSSEKEQFLDYPEDDQILDGITRILVFASYADAHTLSHIEQSRILDAAAEIIEKHTISLEDWPEPLNNPKIPPELATSFILAALNLNISGYITRKLRKARRRDPAEAAFSASYFLSMMDESNLISIDGLPHMSHNMAKTLIKSGADVNYKRPKVHGINLVRAPDTTTWEGFLERNLPERGMKSNSTWDDFDETFEGRNTNPDLVPLMSLFLASGADPTIIVRGESHGRLTLLHYLKKFIPPHHQNLLRTQIEEALQSSKPSLPHGESFRHDSIGNKTPKPFKALSNNVRSRQYISRLSKDSRLRNIMGKTAPVPETG</sequence>
<evidence type="ECO:0000256" key="3">
    <source>
        <dbReference type="SAM" id="MobiDB-lite"/>
    </source>
</evidence>
<keyword evidence="7" id="KW-1185">Reference proteome</keyword>
<feature type="region of interest" description="Disordered" evidence="3">
    <location>
        <begin position="1010"/>
        <end position="1038"/>
    </location>
</feature>
<reference evidence="6 7" key="1">
    <citation type="submission" date="2018-05" db="EMBL/GenBank/DDBJ databases">
        <title>Genome sequencing and assembly of the regulated plant pathogen Lachnellula willkommii and related sister species for the development of diagnostic species identification markers.</title>
        <authorList>
            <person name="Giroux E."/>
            <person name="Bilodeau G."/>
        </authorList>
    </citation>
    <scope>NUCLEOTIDE SEQUENCE [LARGE SCALE GENOMIC DNA]</scope>
    <source>
        <strain evidence="6 7">CBS 268.59</strain>
    </source>
</reference>
<evidence type="ECO:0000313" key="7">
    <source>
        <dbReference type="Proteomes" id="UP000469558"/>
    </source>
</evidence>
<dbReference type="AlphaFoldDB" id="A0A8T9CCD0"/>
<gene>
    <name evidence="6" type="ORF">LSUE1_G004720</name>
</gene>
<dbReference type="InterPro" id="IPR027417">
    <property type="entry name" value="P-loop_NTPase"/>
</dbReference>
<dbReference type="PANTHER" id="PTHR10039">
    <property type="entry name" value="AMELOGENIN"/>
    <property type="match status" value="1"/>
</dbReference>
<dbReference type="Proteomes" id="UP000469558">
    <property type="component" value="Unassembled WGS sequence"/>
</dbReference>
<feature type="coiled-coil region" evidence="2">
    <location>
        <begin position="117"/>
        <end position="144"/>
    </location>
</feature>
<dbReference type="SUPFAM" id="SSF52540">
    <property type="entry name" value="P-loop containing nucleoside triphosphate hydrolases"/>
    <property type="match status" value="1"/>
</dbReference>
<dbReference type="Pfam" id="PF24883">
    <property type="entry name" value="NPHP3_N"/>
    <property type="match status" value="1"/>
</dbReference>
<evidence type="ECO:0000256" key="2">
    <source>
        <dbReference type="SAM" id="Coils"/>
    </source>
</evidence>
<evidence type="ECO:0000259" key="4">
    <source>
        <dbReference type="Pfam" id="PF24883"/>
    </source>
</evidence>
<dbReference type="Pfam" id="PF25053">
    <property type="entry name" value="DUF7791"/>
    <property type="match status" value="1"/>
</dbReference>
<evidence type="ECO:0000256" key="1">
    <source>
        <dbReference type="ARBA" id="ARBA00022737"/>
    </source>
</evidence>
<evidence type="ECO:0000259" key="5">
    <source>
        <dbReference type="Pfam" id="PF25053"/>
    </source>
</evidence>
<evidence type="ECO:0008006" key="8">
    <source>
        <dbReference type="Google" id="ProtNLM"/>
    </source>
</evidence>
<dbReference type="EMBL" id="QGMK01000269">
    <property type="protein sequence ID" value="TVY82832.1"/>
    <property type="molecule type" value="Genomic_DNA"/>
</dbReference>
<comment type="caution">
    <text evidence="6">The sequence shown here is derived from an EMBL/GenBank/DDBJ whole genome shotgun (WGS) entry which is preliminary data.</text>
</comment>
<dbReference type="InterPro" id="IPR056884">
    <property type="entry name" value="NPHP3-like_N"/>
</dbReference>
<keyword evidence="2" id="KW-0175">Coiled coil</keyword>
<protein>
    <recommendedName>
        <fullName evidence="8">NACHT domain-containing protein</fullName>
    </recommendedName>
</protein>
<organism evidence="6 7">
    <name type="scientific">Lachnellula suecica</name>
    <dbReference type="NCBI Taxonomy" id="602035"/>
    <lineage>
        <taxon>Eukaryota</taxon>
        <taxon>Fungi</taxon>
        <taxon>Dikarya</taxon>
        <taxon>Ascomycota</taxon>
        <taxon>Pezizomycotina</taxon>
        <taxon>Leotiomycetes</taxon>
        <taxon>Helotiales</taxon>
        <taxon>Lachnaceae</taxon>
        <taxon>Lachnellula</taxon>
    </lineage>
</organism>
<dbReference type="InterPro" id="IPR056693">
    <property type="entry name" value="DUF7791"/>
</dbReference>
<keyword evidence="1" id="KW-0677">Repeat</keyword>
<name>A0A8T9CCD0_9HELO</name>
<dbReference type="PANTHER" id="PTHR10039:SF5">
    <property type="entry name" value="NACHT DOMAIN-CONTAINING PROTEIN"/>
    <property type="match status" value="1"/>
</dbReference>
<feature type="domain" description="DUF7791" evidence="5">
    <location>
        <begin position="594"/>
        <end position="746"/>
    </location>
</feature>
<accession>A0A8T9CCD0</accession>
<feature type="domain" description="Nephrocystin 3-like N-terminal" evidence="4">
    <location>
        <begin position="303"/>
        <end position="485"/>
    </location>
</feature>
<dbReference type="OrthoDB" id="443402at2759"/>